<dbReference type="Proteomes" id="UP001501710">
    <property type="component" value="Unassembled WGS sequence"/>
</dbReference>
<dbReference type="InterPro" id="IPR036271">
    <property type="entry name" value="Tet_transcr_reg_TetR-rel_C_sf"/>
</dbReference>
<dbReference type="PANTHER" id="PTHR30055">
    <property type="entry name" value="HTH-TYPE TRANSCRIPTIONAL REGULATOR RUTR"/>
    <property type="match status" value="1"/>
</dbReference>
<keyword evidence="1" id="KW-0805">Transcription regulation</keyword>
<evidence type="ECO:0000256" key="4">
    <source>
        <dbReference type="PROSITE-ProRule" id="PRU00335"/>
    </source>
</evidence>
<feature type="domain" description="HTH tetR-type" evidence="5">
    <location>
        <begin position="14"/>
        <end position="74"/>
    </location>
</feature>
<keyword evidence="3" id="KW-0804">Transcription</keyword>
<dbReference type="Gene3D" id="1.10.10.60">
    <property type="entry name" value="Homeodomain-like"/>
    <property type="match status" value="1"/>
</dbReference>
<dbReference type="Pfam" id="PF00440">
    <property type="entry name" value="TetR_N"/>
    <property type="match status" value="1"/>
</dbReference>
<dbReference type="PROSITE" id="PS50977">
    <property type="entry name" value="HTH_TETR_2"/>
    <property type="match status" value="1"/>
</dbReference>
<keyword evidence="7" id="KW-1185">Reference proteome</keyword>
<evidence type="ECO:0000313" key="6">
    <source>
        <dbReference type="EMBL" id="GAA4234635.1"/>
    </source>
</evidence>
<dbReference type="EMBL" id="BAABAS010000011">
    <property type="protein sequence ID" value="GAA4234635.1"/>
    <property type="molecule type" value="Genomic_DNA"/>
</dbReference>
<accession>A0ABP8C7C8</accession>
<proteinExistence type="predicted"/>
<dbReference type="RefSeq" id="WP_344898771.1">
    <property type="nucleotide sequence ID" value="NZ_BAABAS010000011.1"/>
</dbReference>
<dbReference type="SUPFAM" id="SSF46689">
    <property type="entry name" value="Homeodomain-like"/>
    <property type="match status" value="1"/>
</dbReference>
<reference evidence="7" key="1">
    <citation type="journal article" date="2019" name="Int. J. Syst. Evol. Microbiol.">
        <title>The Global Catalogue of Microorganisms (GCM) 10K type strain sequencing project: providing services to taxonomists for standard genome sequencing and annotation.</title>
        <authorList>
            <consortium name="The Broad Institute Genomics Platform"/>
            <consortium name="The Broad Institute Genome Sequencing Center for Infectious Disease"/>
            <person name="Wu L."/>
            <person name="Ma J."/>
        </authorList>
    </citation>
    <scope>NUCLEOTIDE SEQUENCE [LARGE SCALE GENOMIC DNA]</scope>
    <source>
        <strain evidence="7">JCM 17440</strain>
    </source>
</reference>
<comment type="caution">
    <text evidence="6">The sequence shown here is derived from an EMBL/GenBank/DDBJ whole genome shotgun (WGS) entry which is preliminary data.</text>
</comment>
<evidence type="ECO:0000313" key="7">
    <source>
        <dbReference type="Proteomes" id="UP001501710"/>
    </source>
</evidence>
<dbReference type="InterPro" id="IPR050109">
    <property type="entry name" value="HTH-type_TetR-like_transc_reg"/>
</dbReference>
<dbReference type="InterPro" id="IPR009057">
    <property type="entry name" value="Homeodomain-like_sf"/>
</dbReference>
<name>A0ABP8C7C8_9ACTN</name>
<keyword evidence="2 4" id="KW-0238">DNA-binding</keyword>
<dbReference type="SUPFAM" id="SSF48498">
    <property type="entry name" value="Tetracyclin repressor-like, C-terminal domain"/>
    <property type="match status" value="1"/>
</dbReference>
<evidence type="ECO:0000256" key="2">
    <source>
        <dbReference type="ARBA" id="ARBA00023125"/>
    </source>
</evidence>
<sequence>MSPRRAAALGTGDGTLRQHLIDTAARMIAERASAALTVRAIAREAGVADGVLYNHFADKEELLAHALRARAESIGAGLGPLPEPGTATVEENLRVYVGHGLTMHNALLPALAALIAQPDVLARFAELSGGADDWNRRLTAYLRAERDLGRLARDARVDAATSLIVGACHESVLSVLFQGRGIAREASVDVVDDLVAAVLNGLAPR</sequence>
<dbReference type="Gene3D" id="1.10.357.10">
    <property type="entry name" value="Tetracycline Repressor, domain 2"/>
    <property type="match status" value="1"/>
</dbReference>
<dbReference type="PRINTS" id="PR00455">
    <property type="entry name" value="HTHTETR"/>
</dbReference>
<gene>
    <name evidence="6" type="ORF">GCM10022254_39970</name>
</gene>
<evidence type="ECO:0000256" key="3">
    <source>
        <dbReference type="ARBA" id="ARBA00023163"/>
    </source>
</evidence>
<dbReference type="PANTHER" id="PTHR30055:SF234">
    <property type="entry name" value="HTH-TYPE TRANSCRIPTIONAL REGULATOR BETI"/>
    <property type="match status" value="1"/>
</dbReference>
<evidence type="ECO:0000259" key="5">
    <source>
        <dbReference type="PROSITE" id="PS50977"/>
    </source>
</evidence>
<feature type="DNA-binding region" description="H-T-H motif" evidence="4">
    <location>
        <begin position="37"/>
        <end position="56"/>
    </location>
</feature>
<dbReference type="InterPro" id="IPR001647">
    <property type="entry name" value="HTH_TetR"/>
</dbReference>
<organism evidence="6 7">
    <name type="scientific">Actinomadura meridiana</name>
    <dbReference type="NCBI Taxonomy" id="559626"/>
    <lineage>
        <taxon>Bacteria</taxon>
        <taxon>Bacillati</taxon>
        <taxon>Actinomycetota</taxon>
        <taxon>Actinomycetes</taxon>
        <taxon>Streptosporangiales</taxon>
        <taxon>Thermomonosporaceae</taxon>
        <taxon>Actinomadura</taxon>
    </lineage>
</organism>
<evidence type="ECO:0000256" key="1">
    <source>
        <dbReference type="ARBA" id="ARBA00023015"/>
    </source>
</evidence>
<protein>
    <submittedName>
        <fullName evidence="6">TetR/AcrR family transcriptional regulator</fullName>
    </submittedName>
</protein>